<evidence type="ECO:0000313" key="1">
    <source>
        <dbReference type="EMBL" id="QDT37312.1"/>
    </source>
</evidence>
<keyword evidence="2" id="KW-1185">Reference proteome</keyword>
<sequence length="527" mass="58467">MSSPLEITIEALKRSNAPRVEDALVPTLDSSRASVRDHVTDILIERNSVRGAIELIRRLENLSEYQRSQLKGSPELVNRALTQCIRYGDDNLCRNGLSIARETDKPQFIPEIVGKLSSVDDGPVRDDAIEALTSLVNGIHDRLNDPADTMPDASVGQSRLDTVNVLGQACHAERIRNPEPVIELLLALGKPSDETIAQLFGRTAAQNREIAGQLVQSSTHPGVMQLVLDYLTQKYPPAKVIEALKTRTDPEFVAHSLAWLPDQLSQREESNLAQLEQVDWLIEDRSLLASLPDELQGKIIRYAESTGLPDRERGLLTNWLVRNGSASARRSTSNQLSRMTPDEAREILVGSLESPDRDVAAWAVSELRTRRVSDAFKLLIDRLDDPSEAVRDAAREELGGFTLDYFLTVFEKMNEDACKRAGELLRKIDPDLVENLNRIICGPIRRDRIRSAFAAAKLGLLEEVRDSIATLLDDEESVVRRTAVELLGMLGDALAIEDITDMLDDPSDRVRGTAEQVLKMLGAQQPA</sequence>
<dbReference type="InterPro" id="IPR011989">
    <property type="entry name" value="ARM-like"/>
</dbReference>
<dbReference type="Pfam" id="PF13646">
    <property type="entry name" value="HEAT_2"/>
    <property type="match status" value="2"/>
</dbReference>
<dbReference type="SUPFAM" id="SSF48371">
    <property type="entry name" value="ARM repeat"/>
    <property type="match status" value="1"/>
</dbReference>
<name>A0A517R086_9PLAN</name>
<accession>A0A517R086</accession>
<dbReference type="InterPro" id="IPR016024">
    <property type="entry name" value="ARM-type_fold"/>
</dbReference>
<dbReference type="EMBL" id="CP036268">
    <property type="protein sequence ID" value="QDT37312.1"/>
    <property type="molecule type" value="Genomic_DNA"/>
</dbReference>
<dbReference type="Gene3D" id="1.25.10.10">
    <property type="entry name" value="Leucine-rich Repeat Variant"/>
    <property type="match status" value="2"/>
</dbReference>
<dbReference type="AlphaFoldDB" id="A0A517R086"/>
<dbReference type="InterPro" id="IPR021133">
    <property type="entry name" value="HEAT_type_2"/>
</dbReference>
<organism evidence="1 2">
    <name type="scientific">Stratiformator vulcanicus</name>
    <dbReference type="NCBI Taxonomy" id="2527980"/>
    <lineage>
        <taxon>Bacteria</taxon>
        <taxon>Pseudomonadati</taxon>
        <taxon>Planctomycetota</taxon>
        <taxon>Planctomycetia</taxon>
        <taxon>Planctomycetales</taxon>
        <taxon>Planctomycetaceae</taxon>
        <taxon>Stratiformator</taxon>
    </lineage>
</organism>
<dbReference type="InterPro" id="IPR004155">
    <property type="entry name" value="PBS_lyase_HEAT"/>
</dbReference>
<dbReference type="SMART" id="SM00567">
    <property type="entry name" value="EZ_HEAT"/>
    <property type="match status" value="1"/>
</dbReference>
<gene>
    <name evidence="1" type="ORF">Pan189_16850</name>
</gene>
<dbReference type="PROSITE" id="PS50077">
    <property type="entry name" value="HEAT_REPEAT"/>
    <property type="match status" value="1"/>
</dbReference>
<dbReference type="OrthoDB" id="207849at2"/>
<dbReference type="KEGG" id="svp:Pan189_16850"/>
<dbReference type="RefSeq" id="WP_145363442.1">
    <property type="nucleotide sequence ID" value="NZ_CP036268.1"/>
</dbReference>
<dbReference type="Proteomes" id="UP000317318">
    <property type="component" value="Chromosome"/>
</dbReference>
<evidence type="ECO:0000313" key="2">
    <source>
        <dbReference type="Proteomes" id="UP000317318"/>
    </source>
</evidence>
<reference evidence="1 2" key="1">
    <citation type="submission" date="2019-02" db="EMBL/GenBank/DDBJ databases">
        <title>Deep-cultivation of Planctomycetes and their phenomic and genomic characterization uncovers novel biology.</title>
        <authorList>
            <person name="Wiegand S."/>
            <person name="Jogler M."/>
            <person name="Boedeker C."/>
            <person name="Pinto D."/>
            <person name="Vollmers J."/>
            <person name="Rivas-Marin E."/>
            <person name="Kohn T."/>
            <person name="Peeters S.H."/>
            <person name="Heuer A."/>
            <person name="Rast P."/>
            <person name="Oberbeckmann S."/>
            <person name="Bunk B."/>
            <person name="Jeske O."/>
            <person name="Meyerdierks A."/>
            <person name="Storesund J.E."/>
            <person name="Kallscheuer N."/>
            <person name="Luecker S."/>
            <person name="Lage O.M."/>
            <person name="Pohl T."/>
            <person name="Merkel B.J."/>
            <person name="Hornburger P."/>
            <person name="Mueller R.-W."/>
            <person name="Bruemmer F."/>
            <person name="Labrenz M."/>
            <person name="Spormann A.M."/>
            <person name="Op den Camp H."/>
            <person name="Overmann J."/>
            <person name="Amann R."/>
            <person name="Jetten M.S.M."/>
            <person name="Mascher T."/>
            <person name="Medema M.H."/>
            <person name="Devos D.P."/>
            <person name="Kaster A.-K."/>
            <person name="Ovreas L."/>
            <person name="Rohde M."/>
            <person name="Galperin M.Y."/>
            <person name="Jogler C."/>
        </authorList>
    </citation>
    <scope>NUCLEOTIDE SEQUENCE [LARGE SCALE GENOMIC DNA]</scope>
    <source>
        <strain evidence="1 2">Pan189</strain>
    </source>
</reference>
<protein>
    <submittedName>
        <fullName evidence="1">HEAT repeat protein</fullName>
    </submittedName>
</protein>
<proteinExistence type="predicted"/>